<feature type="region of interest" description="Disordered" evidence="1">
    <location>
        <begin position="1"/>
        <end position="60"/>
    </location>
</feature>
<organism evidence="3">
    <name type="scientific">Mucochytrium quahogii</name>
    <dbReference type="NCBI Taxonomy" id="96639"/>
    <lineage>
        <taxon>Eukaryota</taxon>
        <taxon>Sar</taxon>
        <taxon>Stramenopiles</taxon>
        <taxon>Bigyra</taxon>
        <taxon>Labyrinthulomycetes</taxon>
        <taxon>Thraustochytrida</taxon>
        <taxon>Thraustochytriidae</taxon>
        <taxon>Mucochytrium</taxon>
    </lineage>
</organism>
<dbReference type="Gene3D" id="3.40.50.10480">
    <property type="entry name" value="Probable brix-domain ribosomal biogenesis protein"/>
    <property type="match status" value="1"/>
</dbReference>
<dbReference type="EMBL" id="HBHK01005879">
    <property type="protein sequence ID" value="CAD9671259.1"/>
    <property type="molecule type" value="Transcribed_RNA"/>
</dbReference>
<dbReference type="GO" id="GO:0005730">
    <property type="term" value="C:nucleolus"/>
    <property type="evidence" value="ECO:0007669"/>
    <property type="project" value="TreeGrafter"/>
</dbReference>
<dbReference type="AlphaFoldDB" id="A0A7S2RHK0"/>
<dbReference type="PANTHER" id="PTHR22734">
    <property type="entry name" value="U3 SMALL NUCLEOLAR RIBONUCLEOPROTEIN PROTEIN IMP4"/>
    <property type="match status" value="1"/>
</dbReference>
<protein>
    <recommendedName>
        <fullName evidence="2">Brix domain-containing protein</fullName>
    </recommendedName>
</protein>
<dbReference type="GO" id="GO:0030687">
    <property type="term" value="C:preribosome, large subunit precursor"/>
    <property type="evidence" value="ECO:0007669"/>
    <property type="project" value="TreeGrafter"/>
</dbReference>
<dbReference type="InterPro" id="IPR007109">
    <property type="entry name" value="Brix"/>
</dbReference>
<feature type="compositionally biased region" description="Basic and acidic residues" evidence="1">
    <location>
        <begin position="45"/>
        <end position="60"/>
    </location>
</feature>
<dbReference type="PROSITE" id="PS50833">
    <property type="entry name" value="BRIX"/>
    <property type="match status" value="1"/>
</dbReference>
<dbReference type="PANTHER" id="PTHR22734:SF3">
    <property type="entry name" value="RIBOSOME PRODUCTION FACTOR 1"/>
    <property type="match status" value="1"/>
</dbReference>
<dbReference type="GO" id="GO:0042134">
    <property type="term" value="F:rRNA primary transcript binding"/>
    <property type="evidence" value="ECO:0007669"/>
    <property type="project" value="InterPro"/>
</dbReference>
<sequence length="297" mass="34842">MVDRIKNKMKRREVYEKRKIQKEKEKQARRIQKKREAEELGAEAPAKETPKTLDNTREGDETVVEADDTEVLADEEEDEFAAYFDNSKIPKLMITTRPRPSSGLFAFISDLMTMIPNSFFYPRKEYSLEQISKWAHNKGFTHLIVLGEKLKECNQMLVNHLPVGPSALFKVSNIKHQSKIRGHGNSTGHLPEIILNRFQTRVGHRVGRFLGSLFSHDPEFRGRNVVTFHNQRDFIFVRHHRYAFRDEGKKAQLQELGPRFTLKLKWLMADSFDSEHGEYEWVHKRGEMDTSRRRFAL</sequence>
<dbReference type="FunFam" id="3.40.50.10480:FF:000002">
    <property type="entry name" value="Ribosome production factor 1"/>
    <property type="match status" value="1"/>
</dbReference>
<evidence type="ECO:0000313" key="3">
    <source>
        <dbReference type="EMBL" id="CAD9671259.1"/>
    </source>
</evidence>
<dbReference type="GO" id="GO:0000470">
    <property type="term" value="P:maturation of LSU-rRNA"/>
    <property type="evidence" value="ECO:0007669"/>
    <property type="project" value="TreeGrafter"/>
</dbReference>
<proteinExistence type="predicted"/>
<dbReference type="SMART" id="SM00879">
    <property type="entry name" value="Brix"/>
    <property type="match status" value="1"/>
</dbReference>
<feature type="domain" description="Brix" evidence="2">
    <location>
        <begin position="90"/>
        <end position="273"/>
    </location>
</feature>
<name>A0A7S2RHK0_9STRA</name>
<evidence type="ECO:0000256" key="1">
    <source>
        <dbReference type="SAM" id="MobiDB-lite"/>
    </source>
</evidence>
<evidence type="ECO:0000259" key="2">
    <source>
        <dbReference type="PROSITE" id="PS50833"/>
    </source>
</evidence>
<dbReference type="GO" id="GO:0000460">
    <property type="term" value="P:maturation of 5.8S rRNA"/>
    <property type="evidence" value="ECO:0007669"/>
    <property type="project" value="TreeGrafter"/>
</dbReference>
<reference evidence="3" key="1">
    <citation type="submission" date="2021-01" db="EMBL/GenBank/DDBJ databases">
        <authorList>
            <person name="Corre E."/>
            <person name="Pelletier E."/>
            <person name="Niang G."/>
            <person name="Scheremetjew M."/>
            <person name="Finn R."/>
            <person name="Kale V."/>
            <person name="Holt S."/>
            <person name="Cochrane G."/>
            <person name="Meng A."/>
            <person name="Brown T."/>
            <person name="Cohen L."/>
        </authorList>
    </citation>
    <scope>NUCLEOTIDE SEQUENCE</scope>
    <source>
        <strain evidence="3">NY070348D</strain>
    </source>
</reference>
<dbReference type="SUPFAM" id="SSF52954">
    <property type="entry name" value="Class II aaRS ABD-related"/>
    <property type="match status" value="1"/>
</dbReference>
<gene>
    <name evidence="3" type="ORF">QSP1433_LOCUS3484</name>
</gene>
<dbReference type="InterPro" id="IPR044281">
    <property type="entry name" value="IMP4/RPF1"/>
</dbReference>
<accession>A0A7S2RHK0</accession>
<dbReference type="Pfam" id="PF04427">
    <property type="entry name" value="Brix"/>
    <property type="match status" value="1"/>
</dbReference>
<feature type="compositionally biased region" description="Basic and acidic residues" evidence="1">
    <location>
        <begin position="1"/>
        <end position="38"/>
    </location>
</feature>